<dbReference type="RefSeq" id="XP_013900454.1">
    <property type="nucleotide sequence ID" value="XM_014045000.1"/>
</dbReference>
<dbReference type="AlphaFoldDB" id="A0A0D2ME24"/>
<protein>
    <submittedName>
        <fullName evidence="2">Uncharacterized protein</fullName>
    </submittedName>
</protein>
<dbReference type="GeneID" id="25739401"/>
<dbReference type="OrthoDB" id="10526482at2759"/>
<accession>A0A0D2ME24</accession>
<reference evidence="2 3" key="1">
    <citation type="journal article" date="2013" name="BMC Genomics">
        <title>Reconstruction of the lipid metabolism for the microalga Monoraphidium neglectum from its genome sequence reveals characteristics suitable for biofuel production.</title>
        <authorList>
            <person name="Bogen C."/>
            <person name="Al-Dilaimi A."/>
            <person name="Albersmeier A."/>
            <person name="Wichmann J."/>
            <person name="Grundmann M."/>
            <person name="Rupp O."/>
            <person name="Lauersen K.J."/>
            <person name="Blifernez-Klassen O."/>
            <person name="Kalinowski J."/>
            <person name="Goesmann A."/>
            <person name="Mussgnug J.H."/>
            <person name="Kruse O."/>
        </authorList>
    </citation>
    <scope>NUCLEOTIDE SEQUENCE [LARGE SCALE GENOMIC DNA]</scope>
    <source>
        <strain evidence="2 3">SAG 48.87</strain>
    </source>
</reference>
<keyword evidence="3" id="KW-1185">Reference proteome</keyword>
<proteinExistence type="predicted"/>
<evidence type="ECO:0000256" key="1">
    <source>
        <dbReference type="SAM" id="MobiDB-lite"/>
    </source>
</evidence>
<dbReference type="Proteomes" id="UP000054498">
    <property type="component" value="Unassembled WGS sequence"/>
</dbReference>
<name>A0A0D2ME24_9CHLO</name>
<feature type="region of interest" description="Disordered" evidence="1">
    <location>
        <begin position="182"/>
        <end position="202"/>
    </location>
</feature>
<organism evidence="2 3">
    <name type="scientific">Monoraphidium neglectum</name>
    <dbReference type="NCBI Taxonomy" id="145388"/>
    <lineage>
        <taxon>Eukaryota</taxon>
        <taxon>Viridiplantae</taxon>
        <taxon>Chlorophyta</taxon>
        <taxon>core chlorophytes</taxon>
        <taxon>Chlorophyceae</taxon>
        <taxon>CS clade</taxon>
        <taxon>Sphaeropleales</taxon>
        <taxon>Selenastraceae</taxon>
        <taxon>Monoraphidium</taxon>
    </lineage>
</organism>
<evidence type="ECO:0000313" key="3">
    <source>
        <dbReference type="Proteomes" id="UP000054498"/>
    </source>
</evidence>
<dbReference type="EMBL" id="KK101286">
    <property type="protein sequence ID" value="KIZ01435.1"/>
    <property type="molecule type" value="Genomic_DNA"/>
</dbReference>
<sequence length="202" mass="20195">MTGAADARLLRQTTDSFTGTGVDKSWMVLATTDVAESRAQSASQGFEHMEATVTALATDLYPGSQVRTSTPSLSQSEGPAGEVSAAAFGPVALSKVDTETAVTVAASNAMPLAQPEGTPGTSRGVTLRTFNPTSATGVGAKKDVIVGASIGMALLPAGSFSQSDTGDGPHAISSAGQAVASSFSSRYDVTAPNLSGAGLNRP</sequence>
<gene>
    <name evidence="2" type="ORF">MNEG_6525</name>
</gene>
<dbReference type="KEGG" id="mng:MNEG_6525"/>
<evidence type="ECO:0000313" key="2">
    <source>
        <dbReference type="EMBL" id="KIZ01435.1"/>
    </source>
</evidence>